<dbReference type="Gene3D" id="3.40.50.200">
    <property type="entry name" value="Peptidase S8/S53 domain"/>
    <property type="match status" value="1"/>
</dbReference>
<dbReference type="GO" id="GO:0004252">
    <property type="term" value="F:serine-type endopeptidase activity"/>
    <property type="evidence" value="ECO:0007669"/>
    <property type="project" value="InterPro"/>
</dbReference>
<reference evidence="5" key="1">
    <citation type="submission" date="2025-08" db="UniProtKB">
        <authorList>
            <consortium name="RefSeq"/>
        </authorList>
    </citation>
    <scope>IDENTIFICATION</scope>
</reference>
<organism evidence="4 5">
    <name type="scientific">Nelumbo nucifera</name>
    <name type="common">Sacred lotus</name>
    <dbReference type="NCBI Taxonomy" id="4432"/>
    <lineage>
        <taxon>Eukaryota</taxon>
        <taxon>Viridiplantae</taxon>
        <taxon>Streptophyta</taxon>
        <taxon>Embryophyta</taxon>
        <taxon>Tracheophyta</taxon>
        <taxon>Spermatophyta</taxon>
        <taxon>Magnoliopsida</taxon>
        <taxon>Proteales</taxon>
        <taxon>Nelumbonaceae</taxon>
        <taxon>Nelumbo</taxon>
    </lineage>
</organism>
<dbReference type="OMA" id="FTMANCN"/>
<evidence type="ECO:0000256" key="2">
    <source>
        <dbReference type="ARBA" id="ARBA00022729"/>
    </source>
</evidence>
<dbReference type="OrthoDB" id="1935444at2759"/>
<dbReference type="PROSITE" id="PS51892">
    <property type="entry name" value="SUBTILASE"/>
    <property type="match status" value="1"/>
</dbReference>
<comment type="similarity">
    <text evidence="1 3">Belongs to the peptidase S8 family.</text>
</comment>
<dbReference type="GeneID" id="109114995"/>
<evidence type="ECO:0000313" key="5">
    <source>
        <dbReference type="RefSeq" id="XP_019054102.1"/>
    </source>
</evidence>
<comment type="caution">
    <text evidence="3">Lacks conserved residue(s) required for the propagation of feature annotation.</text>
</comment>
<sequence length="87" mass="9323">MPKRFKGKCVPEQNFTMANCNRKIIGAQYYLKGLEATARRSLESLIPSFLCSARAENGHGTHTASIAVGSAVSDTSLFGIGAIAMMQ</sequence>
<dbReference type="InterPro" id="IPR036852">
    <property type="entry name" value="Peptidase_S8/S53_dom_sf"/>
</dbReference>
<dbReference type="Proteomes" id="UP000189703">
    <property type="component" value="Unplaced"/>
</dbReference>
<dbReference type="InterPro" id="IPR045051">
    <property type="entry name" value="SBT"/>
</dbReference>
<dbReference type="GO" id="GO:0006508">
    <property type="term" value="P:proteolysis"/>
    <property type="evidence" value="ECO:0007669"/>
    <property type="project" value="InterPro"/>
</dbReference>
<evidence type="ECO:0000313" key="4">
    <source>
        <dbReference type="Proteomes" id="UP000189703"/>
    </source>
</evidence>
<dbReference type="STRING" id="4432.A0A1U8Q683"/>
<protein>
    <submittedName>
        <fullName evidence="5">Subtilisin-like protease SBT3.1</fullName>
    </submittedName>
</protein>
<evidence type="ECO:0000256" key="3">
    <source>
        <dbReference type="PROSITE-ProRule" id="PRU01240"/>
    </source>
</evidence>
<dbReference type="InParanoid" id="A0A1U8Q683"/>
<gene>
    <name evidence="5" type="primary">LOC109114995</name>
</gene>
<name>A0A1U8Q683_NELNU</name>
<accession>A0A1U8Q683</accession>
<keyword evidence="4" id="KW-1185">Reference proteome</keyword>
<keyword evidence="2" id="KW-0732">Signal</keyword>
<dbReference type="AlphaFoldDB" id="A0A1U8Q683"/>
<proteinExistence type="inferred from homology"/>
<evidence type="ECO:0000256" key="1">
    <source>
        <dbReference type="ARBA" id="ARBA00011073"/>
    </source>
</evidence>
<dbReference type="KEGG" id="nnu:109114995"/>
<dbReference type="RefSeq" id="XP_019054102.1">
    <property type="nucleotide sequence ID" value="XM_019198557.1"/>
</dbReference>
<dbReference type="PANTHER" id="PTHR10795">
    <property type="entry name" value="PROPROTEIN CONVERTASE SUBTILISIN/KEXIN"/>
    <property type="match status" value="1"/>
</dbReference>
<dbReference type="SUPFAM" id="SSF52743">
    <property type="entry name" value="Subtilisin-like"/>
    <property type="match status" value="1"/>
</dbReference>